<keyword evidence="1" id="KW-0472">Membrane</keyword>
<sequence length="99" mass="10763">MVDRDQDRDEFGPLPTYLELSMAMAAATAHDVASVKQGGRILPRLSIVEKIIAVCIAALALYGTALIADGLFIKAKAQLSHIPPKRAFAAERREEDTEL</sequence>
<reference evidence="2 3" key="1">
    <citation type="journal article" date="2013" name="Genome Announc.">
        <title>Draft Genome Sequence of Rhizobium mesoamericanum STM3625, a Nitrogen-Fixing Symbiont of Mimosa pudica Isolated in French Guiana (South America).</title>
        <authorList>
            <person name="Moulin L."/>
            <person name="Mornico D."/>
            <person name="Melkonian R."/>
            <person name="Klonowska A."/>
        </authorList>
    </citation>
    <scope>NUCLEOTIDE SEQUENCE [LARGE SCALE GENOMIC DNA]</scope>
    <source>
        <strain evidence="2 3">STM3625</strain>
    </source>
</reference>
<dbReference type="HOGENOM" id="CLU_166852_0_0_5"/>
<dbReference type="STRING" id="1211777.BN77_3668"/>
<name>K0Q2D9_9HYPH</name>
<evidence type="ECO:0000256" key="1">
    <source>
        <dbReference type="SAM" id="Phobius"/>
    </source>
</evidence>
<organism evidence="2 3">
    <name type="scientific">Rhizobium mesoamericanum STM3625</name>
    <dbReference type="NCBI Taxonomy" id="1211777"/>
    <lineage>
        <taxon>Bacteria</taxon>
        <taxon>Pseudomonadati</taxon>
        <taxon>Pseudomonadota</taxon>
        <taxon>Alphaproteobacteria</taxon>
        <taxon>Hyphomicrobiales</taxon>
        <taxon>Rhizobiaceae</taxon>
        <taxon>Rhizobium/Agrobacterium group</taxon>
        <taxon>Rhizobium</taxon>
    </lineage>
</organism>
<keyword evidence="1" id="KW-0812">Transmembrane</keyword>
<keyword evidence="1" id="KW-1133">Transmembrane helix</keyword>
<evidence type="ECO:0000313" key="3">
    <source>
        <dbReference type="Proteomes" id="UP000009319"/>
    </source>
</evidence>
<dbReference type="Proteomes" id="UP000009319">
    <property type="component" value="Unassembled WGS sequence"/>
</dbReference>
<accession>K0Q2D9</accession>
<evidence type="ECO:0000313" key="2">
    <source>
        <dbReference type="EMBL" id="CCM76644.1"/>
    </source>
</evidence>
<gene>
    <name evidence="2" type="ORF">BN77_3668</name>
</gene>
<protein>
    <submittedName>
        <fullName evidence="2">Sortase family protein</fullName>
    </submittedName>
</protein>
<keyword evidence="3" id="KW-1185">Reference proteome</keyword>
<feature type="transmembrane region" description="Helical" evidence="1">
    <location>
        <begin position="51"/>
        <end position="73"/>
    </location>
</feature>
<comment type="caution">
    <text evidence="2">The sequence shown here is derived from an EMBL/GenBank/DDBJ whole genome shotgun (WGS) entry which is preliminary data.</text>
</comment>
<proteinExistence type="predicted"/>
<dbReference type="EMBL" id="CANI01000025">
    <property type="protein sequence ID" value="CCM76644.1"/>
    <property type="molecule type" value="Genomic_DNA"/>
</dbReference>
<dbReference type="eggNOG" id="COG3764">
    <property type="taxonomic scope" value="Bacteria"/>
</dbReference>
<dbReference type="AlphaFoldDB" id="K0Q2D9"/>